<protein>
    <submittedName>
        <fullName evidence="2">Dienelactone hydrolase family protein</fullName>
    </submittedName>
</protein>
<dbReference type="OrthoDB" id="9787933at2"/>
<organism evidence="2 3">
    <name type="scientific">Pararhizobium mangrovi</name>
    <dbReference type="NCBI Taxonomy" id="2590452"/>
    <lineage>
        <taxon>Bacteria</taxon>
        <taxon>Pseudomonadati</taxon>
        <taxon>Pseudomonadota</taxon>
        <taxon>Alphaproteobacteria</taxon>
        <taxon>Hyphomicrobiales</taxon>
        <taxon>Rhizobiaceae</taxon>
        <taxon>Rhizobium/Agrobacterium group</taxon>
        <taxon>Pararhizobium</taxon>
    </lineage>
</organism>
<comment type="caution">
    <text evidence="2">The sequence shown here is derived from an EMBL/GenBank/DDBJ whole genome shotgun (WGS) entry which is preliminary data.</text>
</comment>
<sequence>MSKRDIDIATDDGTAKAGLFTPDHGTGTNPGVVLYMDIFGPRPGLDRMGERLADNGFVVLVPDLFYRFGPYSFDPGTAFDDPDTAARMKGMMKDTPVDVVEKDTKAYLQALADNGANGKVGAVGYCMGGQHALTAAAAYPERVGAAASFHGGGLVTDAGTSPHKRAGEMKGAIYIGTAGEDKSCPPEHSATLAKSLREAGVNYMLENYVGMAHGWAVPDHGVYDEAGAERHWRRLVSFFDEVLK</sequence>
<dbReference type="AlphaFoldDB" id="A0A506UAC5"/>
<dbReference type="PANTHER" id="PTHR46623:SF10">
    <property type="entry name" value="CARBOXYMETHYLENEBUTENOLIDASE HOMOLOG"/>
    <property type="match status" value="1"/>
</dbReference>
<dbReference type="RefSeq" id="WP_141166215.1">
    <property type="nucleotide sequence ID" value="NZ_VHLH01000008.1"/>
</dbReference>
<dbReference type="InterPro" id="IPR002925">
    <property type="entry name" value="Dienelactn_hydro"/>
</dbReference>
<name>A0A506UAC5_9HYPH</name>
<accession>A0A506UAC5</accession>
<dbReference type="PANTHER" id="PTHR46623">
    <property type="entry name" value="CARBOXYMETHYLENEBUTENOLIDASE-RELATED"/>
    <property type="match status" value="1"/>
</dbReference>
<dbReference type="SUPFAM" id="SSF53474">
    <property type="entry name" value="alpha/beta-Hydrolases"/>
    <property type="match status" value="1"/>
</dbReference>
<proteinExistence type="predicted"/>
<feature type="domain" description="Dienelactone hydrolase" evidence="1">
    <location>
        <begin position="18"/>
        <end position="242"/>
    </location>
</feature>
<dbReference type="GO" id="GO:0016787">
    <property type="term" value="F:hydrolase activity"/>
    <property type="evidence" value="ECO:0007669"/>
    <property type="project" value="UniProtKB-KW"/>
</dbReference>
<evidence type="ECO:0000313" key="2">
    <source>
        <dbReference type="EMBL" id="TPW29905.1"/>
    </source>
</evidence>
<reference evidence="2 3" key="1">
    <citation type="submission" date="2019-06" db="EMBL/GenBank/DDBJ databases">
        <authorList>
            <person name="Li M."/>
        </authorList>
    </citation>
    <scope>NUCLEOTIDE SEQUENCE [LARGE SCALE GENOMIC DNA]</scope>
    <source>
        <strain evidence="2 3">BGMRC6574</strain>
    </source>
</reference>
<dbReference type="Gene3D" id="3.40.50.1820">
    <property type="entry name" value="alpha/beta hydrolase"/>
    <property type="match status" value="1"/>
</dbReference>
<evidence type="ECO:0000259" key="1">
    <source>
        <dbReference type="Pfam" id="PF01738"/>
    </source>
</evidence>
<gene>
    <name evidence="2" type="ORF">FJU11_06445</name>
</gene>
<evidence type="ECO:0000313" key="3">
    <source>
        <dbReference type="Proteomes" id="UP000320314"/>
    </source>
</evidence>
<keyword evidence="3" id="KW-1185">Reference proteome</keyword>
<dbReference type="Pfam" id="PF01738">
    <property type="entry name" value="DLH"/>
    <property type="match status" value="1"/>
</dbReference>
<dbReference type="EMBL" id="VHLH01000008">
    <property type="protein sequence ID" value="TPW29905.1"/>
    <property type="molecule type" value="Genomic_DNA"/>
</dbReference>
<dbReference type="InterPro" id="IPR029058">
    <property type="entry name" value="AB_hydrolase_fold"/>
</dbReference>
<dbReference type="InterPro" id="IPR051049">
    <property type="entry name" value="Dienelactone_hydrolase-like"/>
</dbReference>
<dbReference type="Proteomes" id="UP000320314">
    <property type="component" value="Unassembled WGS sequence"/>
</dbReference>
<keyword evidence="2" id="KW-0378">Hydrolase</keyword>